<dbReference type="EMBL" id="LN714475">
    <property type="protein sequence ID" value="CEL64463.1"/>
    <property type="molecule type" value="Genomic_DNA"/>
</dbReference>
<reference evidence="5" key="2">
    <citation type="submission" date="2011-03" db="EMBL/GenBank/DDBJ databases">
        <title>Comparative genomics and transcriptomics of Neospora caninum and Toxoplasma gondii.</title>
        <authorList>
            <person name="Reid A.J."/>
            <person name="Sohal A."/>
            <person name="Harris D."/>
            <person name="Quail M."/>
            <person name="Sanders M."/>
            <person name="Berriman M."/>
            <person name="Wastling J.M."/>
            <person name="Pain A."/>
        </authorList>
    </citation>
    <scope>NUCLEOTIDE SEQUENCE</scope>
    <source>
        <strain evidence="5">Liverpool</strain>
    </source>
</reference>
<feature type="domain" description="Apple" evidence="4">
    <location>
        <begin position="359"/>
        <end position="429"/>
    </location>
</feature>
<reference evidence="5" key="1">
    <citation type="submission" date="2011-02" db="EMBL/GenBank/DDBJ databases">
        <authorList>
            <person name="Aslett M."/>
        </authorList>
    </citation>
    <scope>NUCLEOTIDE SEQUENCE</scope>
    <source>
        <strain evidence="5">Liverpool</strain>
    </source>
</reference>
<evidence type="ECO:0000313" key="7">
    <source>
        <dbReference type="Proteomes" id="UP000007494"/>
    </source>
</evidence>
<evidence type="ECO:0000313" key="6">
    <source>
        <dbReference type="EMBL" id="CEL64463.1"/>
    </source>
</evidence>
<dbReference type="PROSITE" id="PS50948">
    <property type="entry name" value="PAN"/>
    <property type="match status" value="2"/>
</dbReference>
<dbReference type="VEuPathDB" id="ToxoDB:NCLIV_003590"/>
<name>F0V833_NEOCL</name>
<dbReference type="Pfam" id="PF14295">
    <property type="entry name" value="PAN_4"/>
    <property type="match status" value="1"/>
</dbReference>
<evidence type="ECO:0000256" key="1">
    <source>
        <dbReference type="ARBA" id="ARBA00022737"/>
    </source>
</evidence>
<dbReference type="eggNOG" id="ENOG502QZF2">
    <property type="taxonomic scope" value="Eukaryota"/>
</dbReference>
<dbReference type="RefSeq" id="XP_003879909.1">
    <property type="nucleotide sequence ID" value="XM_003879860.1"/>
</dbReference>
<dbReference type="OMA" id="IAECMAF"/>
<dbReference type="SUPFAM" id="SSF57414">
    <property type="entry name" value="Hairpin loop containing domain-like"/>
    <property type="match status" value="2"/>
</dbReference>
<feature type="compositionally biased region" description="Low complexity" evidence="3">
    <location>
        <begin position="73"/>
        <end position="89"/>
    </location>
</feature>
<dbReference type="Gene3D" id="3.50.4.10">
    <property type="entry name" value="Hepatocyte Growth Factor"/>
    <property type="match status" value="4"/>
</dbReference>
<proteinExistence type="predicted"/>
<organism evidence="5 7">
    <name type="scientific">Neospora caninum (strain Liverpool)</name>
    <dbReference type="NCBI Taxonomy" id="572307"/>
    <lineage>
        <taxon>Eukaryota</taxon>
        <taxon>Sar</taxon>
        <taxon>Alveolata</taxon>
        <taxon>Apicomplexa</taxon>
        <taxon>Conoidasida</taxon>
        <taxon>Coccidia</taxon>
        <taxon>Eucoccidiorida</taxon>
        <taxon>Eimeriorina</taxon>
        <taxon>Sarcocystidae</taxon>
        <taxon>Neospora</taxon>
    </lineage>
</organism>
<accession>F0V833</accession>
<reference evidence="7" key="3">
    <citation type="journal article" date="2012" name="PLoS Pathog.">
        <title>Comparative genomics of the apicomplexan parasites Toxoplasma gondii and Neospora caninum: Coccidia differing in host range and transmission strategy.</title>
        <authorList>
            <person name="Reid A.J."/>
            <person name="Vermont S.J."/>
            <person name="Cotton J.A."/>
            <person name="Harris D."/>
            <person name="Hill-Cawthorne G.A."/>
            <person name="Konen-Waisman S."/>
            <person name="Latham S.M."/>
            <person name="Mourier T."/>
            <person name="Norton R."/>
            <person name="Quail M.A."/>
            <person name="Sanders M."/>
            <person name="Shanmugam D."/>
            <person name="Sohal A."/>
            <person name="Wasmuth J.D."/>
            <person name="Brunk B."/>
            <person name="Grigg M.E."/>
            <person name="Howard J.C."/>
            <person name="Parkinson J."/>
            <person name="Roos D.S."/>
            <person name="Trees A.J."/>
            <person name="Berriman M."/>
            <person name="Pain A."/>
            <person name="Wastling J.M."/>
        </authorList>
    </citation>
    <scope>NUCLEOTIDE SEQUENCE [LARGE SCALE GENOMIC DNA]</scope>
    <source>
        <strain evidence="7">Liverpool</strain>
    </source>
</reference>
<evidence type="ECO:0000256" key="3">
    <source>
        <dbReference type="SAM" id="MobiDB-lite"/>
    </source>
</evidence>
<keyword evidence="2" id="KW-1015">Disulfide bond</keyword>
<dbReference type="InterPro" id="IPR003609">
    <property type="entry name" value="Pan_app"/>
</dbReference>
<protein>
    <submittedName>
        <fullName evidence="6">PAN domain-containing protein, putative</fullName>
    </submittedName>
    <submittedName>
        <fullName evidence="5">Putative PAN domain-containing protein</fullName>
    </submittedName>
</protein>
<dbReference type="GO" id="GO:0005576">
    <property type="term" value="C:extracellular region"/>
    <property type="evidence" value="ECO:0007669"/>
    <property type="project" value="InterPro"/>
</dbReference>
<dbReference type="OrthoDB" id="329297at2759"/>
<dbReference type="SMART" id="SM00223">
    <property type="entry name" value="APPLE"/>
    <property type="match status" value="3"/>
</dbReference>
<evidence type="ECO:0000313" key="5">
    <source>
        <dbReference type="EMBL" id="CBZ49874.1"/>
    </source>
</evidence>
<keyword evidence="1" id="KW-0677">Repeat</keyword>
<keyword evidence="7" id="KW-1185">Reference proteome</keyword>
<dbReference type="InterPro" id="IPR000177">
    <property type="entry name" value="Apple"/>
</dbReference>
<feature type="domain" description="Apple" evidence="4">
    <location>
        <begin position="285"/>
        <end position="355"/>
    </location>
</feature>
<gene>
    <name evidence="6" type="ORF">BN1204_003590</name>
    <name evidence="5" type="ORF">NCLIV_003590</name>
</gene>
<reference evidence="6" key="4">
    <citation type="journal article" date="2015" name="PLoS ONE">
        <title>Comprehensive Evaluation of Toxoplasma gondii VEG and Neospora caninum LIV Genomes with Tachyzoite Stage Transcriptome and Proteome Defines Novel Transcript Features.</title>
        <authorList>
            <person name="Ramaprasad A."/>
            <person name="Mourier T."/>
            <person name="Naeem R."/>
            <person name="Malas T.B."/>
            <person name="Moussa E."/>
            <person name="Panigrahi A."/>
            <person name="Vermont S.J."/>
            <person name="Otto T.D."/>
            <person name="Wastling J."/>
            <person name="Pain A."/>
        </authorList>
    </citation>
    <scope>NUCLEOTIDE SEQUENCE</scope>
    <source>
        <strain evidence="6">Liverpool</strain>
    </source>
</reference>
<dbReference type="InParanoid" id="F0V833"/>
<dbReference type="Pfam" id="PF00024">
    <property type="entry name" value="PAN_1"/>
    <property type="match status" value="2"/>
</dbReference>
<sequence length="430" mass="46904">MARVLRFSSLANRPRLFPLILSIVLSSQVWQTVMHQNSVSFFQWADAIAPTQSRQPLTGVGVAKPLRQGHLGSTSAASSPASEKAASGSPVLPADVDPLKAVSFAATRSTASAVTTEYRCYRVEKGSNATTVETREEVVAEEDCQRACRTRKDCTHAVLNKAQRTCQLKTGFFDVADGDADTVSMPRSCNSSCLAKNTHASVKELMSAKVMYSPFECLIWCTTQAQCKYWDYNILNSKCFLKGEGSQNQKKEFIGSVFGTTEWCPDDDTATDSSAAQGWTTSGSCMHPQNTKAGGSPFKEIANTSNADICQKHCKKMQSCRYFTYDRNTKFCGLFSGNAWEVSEAAGYVAGPRSCNQTCFLEGQKYQKGELSSQLMYSALDCQVLCQTVSGCEYFSFTKATKMCQLFTGDAKSTELATTGSTSGPKDWCS</sequence>
<dbReference type="EMBL" id="FR823381">
    <property type="protein sequence ID" value="CBZ49874.1"/>
    <property type="molecule type" value="Genomic_DNA"/>
</dbReference>
<feature type="region of interest" description="Disordered" evidence="3">
    <location>
        <begin position="70"/>
        <end position="90"/>
    </location>
</feature>
<evidence type="ECO:0000256" key="2">
    <source>
        <dbReference type="ARBA" id="ARBA00023157"/>
    </source>
</evidence>
<dbReference type="GeneID" id="13445923"/>
<dbReference type="Proteomes" id="UP000007494">
    <property type="component" value="Chromosome Ib"/>
</dbReference>
<evidence type="ECO:0000259" key="4">
    <source>
        <dbReference type="PROSITE" id="PS50948"/>
    </source>
</evidence>
<dbReference type="GO" id="GO:0006508">
    <property type="term" value="P:proteolysis"/>
    <property type="evidence" value="ECO:0007669"/>
    <property type="project" value="InterPro"/>
</dbReference>
<dbReference type="AlphaFoldDB" id="F0V833"/>